<dbReference type="RefSeq" id="WP_146896304.1">
    <property type="nucleotide sequence ID" value="NZ_BJYS01000007.1"/>
</dbReference>
<dbReference type="OrthoDB" id="9815195at2"/>
<keyword evidence="3" id="KW-1185">Reference proteome</keyword>
<evidence type="ECO:0000313" key="2">
    <source>
        <dbReference type="EMBL" id="GEO03688.1"/>
    </source>
</evidence>
<dbReference type="EMBL" id="BJYS01000007">
    <property type="protein sequence ID" value="GEO03688.1"/>
    <property type="molecule type" value="Genomic_DNA"/>
</dbReference>
<comment type="caution">
    <text evidence="2">The sequence shown here is derived from an EMBL/GenBank/DDBJ whole genome shotgun (WGS) entry which is preliminary data.</text>
</comment>
<dbReference type="PANTHER" id="PTHR38477">
    <property type="entry name" value="HYPOTHETICAL EXPORTED PROTEIN"/>
    <property type="match status" value="1"/>
</dbReference>
<dbReference type="AlphaFoldDB" id="A0A512AVF9"/>
<protein>
    <recommendedName>
        <fullName evidence="4">YkuD domain-containing protein</fullName>
    </recommendedName>
</protein>
<dbReference type="InterPro" id="IPR032676">
    <property type="entry name" value="YkuD_2"/>
</dbReference>
<sequence length="283" mass="31090">MKRYTVLSAAFILFAFTKPAVSQSPGITPAQPIIASANVTAERAMAMEAENPAIAELSVEKAFEDYIDDSFDRMDLRGKGLKLDIYRKAVIGFQNLKRNKKIPATKSVLSIVDFSKSSRQKRLWIIDLKSEKLVYHTLVAHGQGSGNDLATVFSNKINSHQSSLGFYVTGNTYFGKHGLSLKLHGMDAGFNSNAYQRAIVVHGADYVSNDFVKRQGRLGRSHGCPAVPAELNEKIINLIKDKSVLYIDADVDSYSSVYLDKTGALTQFAAENKTFPSSIQASI</sequence>
<keyword evidence="1" id="KW-0732">Signal</keyword>
<dbReference type="Pfam" id="PF13645">
    <property type="entry name" value="YkuD_2"/>
    <property type="match status" value="1"/>
</dbReference>
<dbReference type="Proteomes" id="UP000321532">
    <property type="component" value="Unassembled WGS sequence"/>
</dbReference>
<name>A0A512AVF9_9BACT</name>
<feature type="signal peptide" evidence="1">
    <location>
        <begin position="1"/>
        <end position="22"/>
    </location>
</feature>
<proteinExistence type="predicted"/>
<organism evidence="2 3">
    <name type="scientific">Adhaeribacter aerolatus</name>
    <dbReference type="NCBI Taxonomy" id="670289"/>
    <lineage>
        <taxon>Bacteria</taxon>
        <taxon>Pseudomonadati</taxon>
        <taxon>Bacteroidota</taxon>
        <taxon>Cytophagia</taxon>
        <taxon>Cytophagales</taxon>
        <taxon>Hymenobacteraceae</taxon>
        <taxon>Adhaeribacter</taxon>
    </lineage>
</organism>
<feature type="chain" id="PRO_5021748440" description="YkuD domain-containing protein" evidence="1">
    <location>
        <begin position="23"/>
        <end position="283"/>
    </location>
</feature>
<dbReference type="PANTHER" id="PTHR38477:SF1">
    <property type="entry name" value="MUREIN L,D-TRANSPEPTIDASE CATALYTIC DOMAIN FAMILY PROTEIN"/>
    <property type="match status" value="1"/>
</dbReference>
<accession>A0A512AVF9</accession>
<evidence type="ECO:0000313" key="3">
    <source>
        <dbReference type="Proteomes" id="UP000321532"/>
    </source>
</evidence>
<evidence type="ECO:0000256" key="1">
    <source>
        <dbReference type="SAM" id="SignalP"/>
    </source>
</evidence>
<gene>
    <name evidence="2" type="ORF">AAE02nite_13520</name>
</gene>
<evidence type="ECO:0008006" key="4">
    <source>
        <dbReference type="Google" id="ProtNLM"/>
    </source>
</evidence>
<reference evidence="2 3" key="1">
    <citation type="submission" date="2019-07" db="EMBL/GenBank/DDBJ databases">
        <title>Whole genome shotgun sequence of Adhaeribacter aerolatus NBRC 106133.</title>
        <authorList>
            <person name="Hosoyama A."/>
            <person name="Uohara A."/>
            <person name="Ohji S."/>
            <person name="Ichikawa N."/>
        </authorList>
    </citation>
    <scope>NUCLEOTIDE SEQUENCE [LARGE SCALE GENOMIC DNA]</scope>
    <source>
        <strain evidence="2 3">NBRC 106133</strain>
    </source>
</reference>